<feature type="transmembrane region" description="Helical" evidence="3">
    <location>
        <begin position="26"/>
        <end position="46"/>
    </location>
</feature>
<reference evidence="5" key="1">
    <citation type="submission" date="2019-02" db="EMBL/GenBank/DDBJ databases">
        <authorList>
            <consortium name="Genoscope - CEA"/>
            <person name="William W."/>
        </authorList>
    </citation>
    <scope>NUCLEOTIDE SEQUENCE [LARGE SCALE GENOMIC DNA]</scope>
    <source>
        <strain evidence="5">YSy11</strain>
    </source>
</reference>
<keyword evidence="3" id="KW-0812">Transmembrane</keyword>
<feature type="transmembrane region" description="Helical" evidence="3">
    <location>
        <begin position="133"/>
        <end position="155"/>
    </location>
</feature>
<dbReference type="CDD" id="cd07385">
    <property type="entry name" value="MPP_YkuE_C"/>
    <property type="match status" value="1"/>
</dbReference>
<evidence type="ECO:0000313" key="5">
    <source>
        <dbReference type="EMBL" id="VEV99063.1"/>
    </source>
</evidence>
<evidence type="ECO:0000256" key="2">
    <source>
        <dbReference type="ARBA" id="ARBA00022801"/>
    </source>
</evidence>
<feature type="domain" description="Calcineurin-like phosphoesterase" evidence="4">
    <location>
        <begin position="180"/>
        <end position="348"/>
    </location>
</feature>
<keyword evidence="3" id="KW-1133">Transmembrane helix</keyword>
<dbReference type="GO" id="GO:0046872">
    <property type="term" value="F:metal ion binding"/>
    <property type="evidence" value="ECO:0007669"/>
    <property type="project" value="UniProtKB-KW"/>
</dbReference>
<dbReference type="InterPro" id="IPR029052">
    <property type="entry name" value="Metallo-depent_PP-like"/>
</dbReference>
<dbReference type="GO" id="GO:0008758">
    <property type="term" value="F:UDP-2,3-diacylglucosamine hydrolase activity"/>
    <property type="evidence" value="ECO:0007669"/>
    <property type="project" value="TreeGrafter"/>
</dbReference>
<keyword evidence="1" id="KW-0479">Metal-binding</keyword>
<evidence type="ECO:0000256" key="3">
    <source>
        <dbReference type="SAM" id="Phobius"/>
    </source>
</evidence>
<dbReference type="GO" id="GO:0016020">
    <property type="term" value="C:membrane"/>
    <property type="evidence" value="ECO:0007669"/>
    <property type="project" value="GOC"/>
</dbReference>
<evidence type="ECO:0000259" key="4">
    <source>
        <dbReference type="Pfam" id="PF00149"/>
    </source>
</evidence>
<dbReference type="SUPFAM" id="SSF56300">
    <property type="entry name" value="Metallo-dependent phosphatases"/>
    <property type="match status" value="1"/>
</dbReference>
<feature type="transmembrane region" description="Helical" evidence="3">
    <location>
        <begin position="93"/>
        <end position="113"/>
    </location>
</feature>
<name>A0A653E954_9PSED</name>
<evidence type="ECO:0000256" key="1">
    <source>
        <dbReference type="ARBA" id="ARBA00022723"/>
    </source>
</evidence>
<dbReference type="Gene3D" id="3.60.21.10">
    <property type="match status" value="1"/>
</dbReference>
<organism evidence="5">
    <name type="scientific">Pseudomonas marincola</name>
    <dbReference type="NCBI Taxonomy" id="437900"/>
    <lineage>
        <taxon>Bacteria</taxon>
        <taxon>Pseudomonadati</taxon>
        <taxon>Pseudomonadota</taxon>
        <taxon>Gammaproteobacteria</taxon>
        <taxon>Pseudomonadales</taxon>
        <taxon>Pseudomonadaceae</taxon>
        <taxon>Pseudomonas</taxon>
    </lineage>
</organism>
<dbReference type="AlphaFoldDB" id="A0A653E954"/>
<dbReference type="Pfam" id="PF00149">
    <property type="entry name" value="Metallophos"/>
    <property type="match status" value="1"/>
</dbReference>
<keyword evidence="2" id="KW-0378">Hydrolase</keyword>
<proteinExistence type="predicted"/>
<dbReference type="InterPro" id="IPR004843">
    <property type="entry name" value="Calcineurin-like_PHP"/>
</dbReference>
<dbReference type="PANTHER" id="PTHR31302">
    <property type="entry name" value="TRANSMEMBRANE PROTEIN WITH METALLOPHOSPHOESTERASE DOMAIN-RELATED"/>
    <property type="match status" value="1"/>
</dbReference>
<feature type="transmembrane region" description="Helical" evidence="3">
    <location>
        <begin position="52"/>
        <end position="81"/>
    </location>
</feature>
<dbReference type="PANTHER" id="PTHR31302:SF31">
    <property type="entry name" value="PHOSPHODIESTERASE YAEI"/>
    <property type="match status" value="1"/>
</dbReference>
<dbReference type="EMBL" id="LR215729">
    <property type="protein sequence ID" value="VEV99063.1"/>
    <property type="molecule type" value="Genomic_DNA"/>
</dbReference>
<dbReference type="InterPro" id="IPR051158">
    <property type="entry name" value="Metallophosphoesterase_sf"/>
</dbReference>
<protein>
    <recommendedName>
        <fullName evidence="4">Calcineurin-like phosphoesterase domain-containing protein</fullName>
    </recommendedName>
</protein>
<gene>
    <name evidence="5" type="ORF">PMYSY11_4019</name>
</gene>
<dbReference type="RefSeq" id="WP_150549280.1">
    <property type="nucleotide sequence ID" value="NZ_LR215729.2"/>
</dbReference>
<keyword evidence="3" id="KW-0472">Membrane</keyword>
<accession>A0A653E954</accession>
<sequence>MTTTTESPGEESRAAKAAPVSRKRPPVITVVVVFSIVGLLHAYMGWRLIPGLQLSLACNAALIVLLALSTLLIPMSLLVPFLAGKLSKRTASVLAWAGLLAMGCFSSMLILTLLRDALLLSLWWFLGVDTYLWLFHTTAVLVVGVSLLLTLVGYYNARRTPRTVHVQIPISNLPPALVGFRIAQISDIHVGPTIKREFLQRIIERVNTLDAHVVAITGDLVDGSVSELAEHTEGLRDLRSVYGSYFVTGNHEYYSGADAWIAELRRLGVNVLHNQHCVIQHDNSRLLLAGVSDYSGHHFGEHHRSDPHAALIGAPVHLPKVLLAHQPRSAAAAQKAGFDLQLSGHTHGGQFLPWNWFVPLQQPFTAGLNKLGNLWVYTSRGTGYWGPPKRLGAPAEITLISLVAA</sequence>
<dbReference type="GO" id="GO:0009245">
    <property type="term" value="P:lipid A biosynthetic process"/>
    <property type="evidence" value="ECO:0007669"/>
    <property type="project" value="TreeGrafter"/>
</dbReference>